<keyword evidence="1" id="KW-0436">Ligase</keyword>
<dbReference type="InterPro" id="IPR009097">
    <property type="entry name" value="Cyclic_Pdiesterase"/>
</dbReference>
<dbReference type="AlphaFoldDB" id="A0A345SW21"/>
<dbReference type="Gene3D" id="3.90.1140.10">
    <property type="entry name" value="Cyclic phosphodiesterase"/>
    <property type="match status" value="1"/>
</dbReference>
<dbReference type="OrthoDB" id="358773at2"/>
<proteinExistence type="predicted"/>
<protein>
    <submittedName>
        <fullName evidence="1">2'-5' RNA ligase family protein</fullName>
    </submittedName>
</protein>
<evidence type="ECO:0000313" key="2">
    <source>
        <dbReference type="Proteomes" id="UP000249340"/>
    </source>
</evidence>
<organism evidence="1 2">
    <name type="scientific">Peterkaempfera bronchialis</name>
    <dbReference type="NCBI Taxonomy" id="2126346"/>
    <lineage>
        <taxon>Bacteria</taxon>
        <taxon>Bacillati</taxon>
        <taxon>Actinomycetota</taxon>
        <taxon>Actinomycetes</taxon>
        <taxon>Kitasatosporales</taxon>
        <taxon>Streptomycetaceae</taxon>
        <taxon>Peterkaempfera</taxon>
    </lineage>
</organism>
<dbReference type="RefSeq" id="WP_111494127.1">
    <property type="nucleotide sequence ID" value="NZ_CP031264.1"/>
</dbReference>
<accession>A0A345SW21</accession>
<keyword evidence="2" id="KW-1185">Reference proteome</keyword>
<dbReference type="InterPro" id="IPR050580">
    <property type="entry name" value="2H_phosphoesterase_YjcG-like"/>
</dbReference>
<dbReference type="PANTHER" id="PTHR40037">
    <property type="entry name" value="PHOSPHOESTERASE YJCG-RELATED"/>
    <property type="match status" value="1"/>
</dbReference>
<gene>
    <name evidence="1" type="ORF">C7M71_011250</name>
</gene>
<dbReference type="EMBL" id="CP031264">
    <property type="protein sequence ID" value="AXI77926.1"/>
    <property type="molecule type" value="Genomic_DNA"/>
</dbReference>
<dbReference type="GO" id="GO:0016874">
    <property type="term" value="F:ligase activity"/>
    <property type="evidence" value="ECO:0007669"/>
    <property type="project" value="UniProtKB-KW"/>
</dbReference>
<name>A0A345SW21_9ACTN</name>
<dbReference type="PANTHER" id="PTHR40037:SF1">
    <property type="entry name" value="PHOSPHOESTERASE SAOUHSC_00951-RELATED"/>
    <property type="match status" value="1"/>
</dbReference>
<dbReference type="Pfam" id="PF13563">
    <property type="entry name" value="2_5_RNA_ligase2"/>
    <property type="match status" value="1"/>
</dbReference>
<evidence type="ECO:0000313" key="1">
    <source>
        <dbReference type="EMBL" id="AXI77926.1"/>
    </source>
</evidence>
<reference evidence="2" key="1">
    <citation type="submission" date="2018-07" db="EMBL/GenBank/DDBJ databases">
        <title>Streptacidiphilus bronchialis DSM 106435 chromosome.</title>
        <authorList>
            <person name="Batra D."/>
            <person name="Gulvik C.A."/>
        </authorList>
    </citation>
    <scope>NUCLEOTIDE SEQUENCE [LARGE SCALE GENOMIC DNA]</scope>
    <source>
        <strain evidence="2">DSM 106435</strain>
    </source>
</reference>
<dbReference type="KEGG" id="stri:C7M71_011250"/>
<sequence>MDTGPEPAEGDDAAPPSVVIGVSIAVPDPFGKEIQDARDGYGDPLARSIPTHVTLLPPTEVPVADLPAVQDHLRRAAAVHRPFRMLLLGSGTFRPVSPVVFVRIEEGMQECREVEASVRSGPLARELGFPFHPHVTVAHNLADPVLDRAYEEMKGFRAAFEVPGFSLYRFGTDEVWRPLHGYAFSG</sequence>
<dbReference type="SUPFAM" id="SSF55144">
    <property type="entry name" value="LigT-like"/>
    <property type="match status" value="1"/>
</dbReference>
<dbReference type="Proteomes" id="UP000249340">
    <property type="component" value="Chromosome"/>
</dbReference>